<reference evidence="3" key="2">
    <citation type="submission" date="2020-04" db="EMBL/GenBank/DDBJ databases">
        <authorList>
            <consortium name="NCBI Genome Project"/>
        </authorList>
    </citation>
    <scope>NUCLEOTIDE SEQUENCE</scope>
    <source>
        <strain evidence="3">CBS 781.70</strain>
    </source>
</reference>
<dbReference type="Proteomes" id="UP000504638">
    <property type="component" value="Unplaced"/>
</dbReference>
<reference evidence="1 3" key="1">
    <citation type="submission" date="2020-01" db="EMBL/GenBank/DDBJ databases">
        <authorList>
            <consortium name="DOE Joint Genome Institute"/>
            <person name="Haridas S."/>
            <person name="Albert R."/>
            <person name="Binder M."/>
            <person name="Bloem J."/>
            <person name="Labutti K."/>
            <person name="Salamov A."/>
            <person name="Andreopoulos B."/>
            <person name="Baker S.E."/>
            <person name="Barry K."/>
            <person name="Bills G."/>
            <person name="Bluhm B.H."/>
            <person name="Cannon C."/>
            <person name="Castanera R."/>
            <person name="Culley D.E."/>
            <person name="Daum C."/>
            <person name="Ezra D."/>
            <person name="Gonzalez J.B."/>
            <person name="Henrissat B."/>
            <person name="Kuo A."/>
            <person name="Liang C."/>
            <person name="Lipzen A."/>
            <person name="Lutzoni F."/>
            <person name="Magnuson J."/>
            <person name="Mondo S."/>
            <person name="Nolan M."/>
            <person name="Ohm R."/>
            <person name="Pangilinan J."/>
            <person name="Park H.-J."/>
            <person name="Ramirez L."/>
            <person name="Alfaro M."/>
            <person name="Sun H."/>
            <person name="Tritt A."/>
            <person name="Yoshinaga Y."/>
            <person name="Zwiers L.-H."/>
            <person name="Turgeon B.G."/>
            <person name="Goodwin S.B."/>
            <person name="Spatafora J.W."/>
            <person name="Crous P.W."/>
            <person name="Grigoriev I.V."/>
        </authorList>
    </citation>
    <scope>NUCLEOTIDE SEQUENCE</scope>
    <source>
        <strain evidence="1 3">CBS 781.70</strain>
    </source>
</reference>
<gene>
    <name evidence="1 3" type="ORF">P152DRAFT_470800</name>
</gene>
<name>A0A6G1GBA5_9PEZI</name>
<proteinExistence type="predicted"/>
<dbReference type="OrthoDB" id="5236983at2759"/>
<dbReference type="EMBL" id="ML975151">
    <property type="protein sequence ID" value="KAF1815355.1"/>
    <property type="molecule type" value="Genomic_DNA"/>
</dbReference>
<protein>
    <recommendedName>
        <fullName evidence="4">SprT-like domain-containing protein</fullName>
    </recommendedName>
</protein>
<accession>A0A6G1GBA5</accession>
<reference evidence="3" key="3">
    <citation type="submission" date="2025-04" db="UniProtKB">
        <authorList>
            <consortium name="RefSeq"/>
        </authorList>
    </citation>
    <scope>IDENTIFICATION</scope>
    <source>
        <strain evidence="3">CBS 781.70</strain>
    </source>
</reference>
<evidence type="ECO:0000313" key="2">
    <source>
        <dbReference type="Proteomes" id="UP000504638"/>
    </source>
</evidence>
<organism evidence="1">
    <name type="scientific">Eremomyces bilateralis CBS 781.70</name>
    <dbReference type="NCBI Taxonomy" id="1392243"/>
    <lineage>
        <taxon>Eukaryota</taxon>
        <taxon>Fungi</taxon>
        <taxon>Dikarya</taxon>
        <taxon>Ascomycota</taxon>
        <taxon>Pezizomycotina</taxon>
        <taxon>Dothideomycetes</taxon>
        <taxon>Dothideomycetes incertae sedis</taxon>
        <taxon>Eremomycetales</taxon>
        <taxon>Eremomycetaceae</taxon>
        <taxon>Eremomyces</taxon>
    </lineage>
</organism>
<sequence>MHPFDMGMVPYEREPFPRPPFFPKPPPPPRKQYGVDIATAVLVRNLERRKAYMARVLRNERGRFEATAEFNPRILTDLLTMIMRRLDEAIFGSRIGPGAHVSLSDNDETCGTYSSPALPRTRGEIIVLRMNPFVLADAVIANLLHQMIHAYFLSVCPETHESDQPDLRLEHGNQFAKIMYEIRALSRSAFGKESPLGMSISLDRRHSTHETMKWQRGIHDSFDDIRVYRRRVREVRSNCAEDQKPITRSDANKWYKETCLPKFETHLKCNSTTMTRIDEDLNETVVRRTPTTESDDVEFLFLDTNFVIDRGFIEPHPSLKWIFNDVRAISAPTMDPQVFRNMVHFIIKESYFPDHSKLVLPGAAPTATAPLADPFASHNPDMANVMDRTVGLHSKSVPFLPFIPPTSTPQSGLPIPYAGVLPLSRTPPIDVCPPILLPNSFSPAAPMPLLADIQTFHLAVALDFKELQFYALGRLETPHVVFDDPIPLFEEIYQSALNPTPFLQPSYELRDWARRFLARRDETTLRAQVGCSVKIHMEMAMRELWDKDPHRFEAEFPKSRPPPPRMKIASGQTLAPGSLWALTPLAINLARLEQRPEFSVKWRELQTKYKGTVLEDDIRTVAGELQTVLSSMHQEAVAQMQSTIGAGMGFPMGFGGASAPGGWPNFMPEMRCALGNLTTGPVGLAPTPGFNMALPGLGGIGWVTSDPPSLELMRMKEEWNWPGLGHLGWHDERDGVPLEEMYYPFR</sequence>
<dbReference type="GeneID" id="54421578"/>
<evidence type="ECO:0008006" key="4">
    <source>
        <dbReference type="Google" id="ProtNLM"/>
    </source>
</evidence>
<evidence type="ECO:0000313" key="1">
    <source>
        <dbReference type="EMBL" id="KAF1815355.1"/>
    </source>
</evidence>
<keyword evidence="2" id="KW-1185">Reference proteome</keyword>
<dbReference type="AlphaFoldDB" id="A0A6G1GBA5"/>
<evidence type="ECO:0000313" key="3">
    <source>
        <dbReference type="RefSeq" id="XP_033536986.1"/>
    </source>
</evidence>
<dbReference type="RefSeq" id="XP_033536986.1">
    <property type="nucleotide sequence ID" value="XM_033681008.1"/>
</dbReference>